<gene>
    <name evidence="6" type="ORF">GSTENG00036478001</name>
</gene>
<evidence type="ECO:0000313" key="6">
    <source>
        <dbReference type="EMBL" id="CAG13890.1"/>
    </source>
</evidence>
<dbReference type="PANTHER" id="PTHR14338">
    <property type="entry name" value="ACTIN FILAMENT-ASSOCIATED PROTEIN 1 FAMILY MEMBER"/>
    <property type="match status" value="1"/>
</dbReference>
<name>Q4RCJ3_TETNG</name>
<dbReference type="GO" id="GO:0005829">
    <property type="term" value="C:cytosol"/>
    <property type="evidence" value="ECO:0007669"/>
    <property type="project" value="TreeGrafter"/>
</dbReference>
<accession>Q4RCJ3</accession>
<protein>
    <submittedName>
        <fullName evidence="6">(spotted green pufferfish) hypothetical protein</fullName>
    </submittedName>
</protein>
<evidence type="ECO:0000256" key="1">
    <source>
        <dbReference type="ARBA" id="ARBA00004496"/>
    </source>
</evidence>
<dbReference type="OrthoDB" id="8904770at2759"/>
<keyword evidence="3" id="KW-0677">Repeat</keyword>
<comment type="caution">
    <text evidence="6">The sequence shown here is derived from an EMBL/GenBank/DDBJ whole genome shotgun (WGS) entry which is preliminary data.</text>
</comment>
<dbReference type="InterPro" id="IPR030113">
    <property type="entry name" value="AFAP"/>
</dbReference>
<proteinExistence type="predicted"/>
<dbReference type="AlphaFoldDB" id="Q4RCJ3"/>
<comment type="subcellular location">
    <subcellularLocation>
        <location evidence="1">Cytoplasm</location>
    </subcellularLocation>
</comment>
<evidence type="ECO:0000256" key="4">
    <source>
        <dbReference type="ARBA" id="ARBA00023054"/>
    </source>
</evidence>
<dbReference type="Gene3D" id="2.30.29.30">
    <property type="entry name" value="Pleckstrin-homology domain (PH domain)/Phosphotyrosine-binding domain (PTB)"/>
    <property type="match status" value="1"/>
</dbReference>
<dbReference type="GO" id="GO:0017124">
    <property type="term" value="F:SH3 domain binding"/>
    <property type="evidence" value="ECO:0007669"/>
    <property type="project" value="TreeGrafter"/>
</dbReference>
<sequence length="308" mass="33283">MATWSPLLSVIRYQCSVSGPDRTSQPLSGMANVLEQQCKRVYPPPLVSLLEAAGSQHQRLRAQQNQFELVLDLPVPLGLIDQCYKCAQDLLPQLELNLRGCHLVYKSKWNRKVQHQLKLVLLGSETLVLGSSSFQQADEWRRVIQEVSADGFTRLSTGGRLSRAELQRFVVRRPVLVLVSGPGLGTQSRDLVPGPGPRSWSLDPVSGPGLGTQSRDLVPGPGLWTRSPVPVPGPGLRTRSPDPVSGPTGSQPCGGCCAVARLPERDDELSVAESAVPGGRRPAPHVWGGRGGERGRALASVHHPAQRL</sequence>
<dbReference type="EMBL" id="CAAE01018767">
    <property type="protein sequence ID" value="CAG13890.1"/>
    <property type="molecule type" value="Genomic_DNA"/>
</dbReference>
<evidence type="ECO:0000256" key="2">
    <source>
        <dbReference type="ARBA" id="ARBA00022490"/>
    </source>
</evidence>
<dbReference type="SUPFAM" id="SSF50729">
    <property type="entry name" value="PH domain-like"/>
    <property type="match status" value="1"/>
</dbReference>
<keyword evidence="2" id="KW-0963">Cytoplasm</keyword>
<keyword evidence="4" id="KW-0175">Coiled coil</keyword>
<reference evidence="6" key="1">
    <citation type="journal article" date="2004" name="Nature">
        <title>Genome duplication in the teleost fish Tetraodon nigroviridis reveals the early vertebrate proto-karyotype.</title>
        <authorList>
            <person name="Jaillon O."/>
            <person name="Aury J.-M."/>
            <person name="Brunet F."/>
            <person name="Petit J.-L."/>
            <person name="Stange-Thomann N."/>
            <person name="Mauceli E."/>
            <person name="Bouneau L."/>
            <person name="Fischer C."/>
            <person name="Ozouf-Costaz C."/>
            <person name="Bernot A."/>
            <person name="Nicaud S."/>
            <person name="Jaffe D."/>
            <person name="Fisher S."/>
            <person name="Lutfalla G."/>
            <person name="Dossat C."/>
            <person name="Segurens B."/>
            <person name="Dasilva C."/>
            <person name="Salanoubat M."/>
            <person name="Levy M."/>
            <person name="Boudet N."/>
            <person name="Castellano S."/>
            <person name="Anthouard V."/>
            <person name="Jubin C."/>
            <person name="Castelli V."/>
            <person name="Katinka M."/>
            <person name="Vacherie B."/>
            <person name="Biemont C."/>
            <person name="Skalli Z."/>
            <person name="Cattolico L."/>
            <person name="Poulain J."/>
            <person name="De Berardinis V."/>
            <person name="Cruaud C."/>
            <person name="Duprat S."/>
            <person name="Brottier P."/>
            <person name="Coutanceau J.-P."/>
            <person name="Gouzy J."/>
            <person name="Parra G."/>
            <person name="Lardier G."/>
            <person name="Chapple C."/>
            <person name="McKernan K.J."/>
            <person name="McEwan P."/>
            <person name="Bosak S."/>
            <person name="Kellis M."/>
            <person name="Volff J.-N."/>
            <person name="Guigo R."/>
            <person name="Zody M.C."/>
            <person name="Mesirov J."/>
            <person name="Lindblad-Toh K."/>
            <person name="Birren B."/>
            <person name="Nusbaum C."/>
            <person name="Kahn D."/>
            <person name="Robinson-Rechavi M."/>
            <person name="Laudet V."/>
            <person name="Schachter V."/>
            <person name="Quetier F."/>
            <person name="Saurin W."/>
            <person name="Scarpelli C."/>
            <person name="Wincker P."/>
            <person name="Lander E.S."/>
            <person name="Weissenbach J."/>
            <person name="Roest Crollius H."/>
        </authorList>
    </citation>
    <scope>NUCLEOTIDE SEQUENCE [LARGE SCALE GENOMIC DNA]</scope>
</reference>
<organism evidence="6">
    <name type="scientific">Tetraodon nigroviridis</name>
    <name type="common">Spotted green pufferfish</name>
    <name type="synonym">Chelonodon nigroviridis</name>
    <dbReference type="NCBI Taxonomy" id="99883"/>
    <lineage>
        <taxon>Eukaryota</taxon>
        <taxon>Metazoa</taxon>
        <taxon>Chordata</taxon>
        <taxon>Craniata</taxon>
        <taxon>Vertebrata</taxon>
        <taxon>Euteleostomi</taxon>
        <taxon>Actinopterygii</taxon>
        <taxon>Neopterygii</taxon>
        <taxon>Teleostei</taxon>
        <taxon>Neoteleostei</taxon>
        <taxon>Acanthomorphata</taxon>
        <taxon>Eupercaria</taxon>
        <taxon>Tetraodontiformes</taxon>
        <taxon>Tetradontoidea</taxon>
        <taxon>Tetraodontidae</taxon>
        <taxon>Tetraodon</taxon>
    </lineage>
</organism>
<dbReference type="PANTHER" id="PTHR14338:SF9">
    <property type="entry name" value="ACTIN FILAMENT-ASSOCIATED PROTEIN 1-LIKE 2"/>
    <property type="match status" value="1"/>
</dbReference>
<dbReference type="KEGG" id="tng:GSTEN00036478G001"/>
<feature type="region of interest" description="Disordered" evidence="5">
    <location>
        <begin position="272"/>
        <end position="308"/>
    </location>
</feature>
<dbReference type="InterPro" id="IPR011993">
    <property type="entry name" value="PH-like_dom_sf"/>
</dbReference>
<feature type="region of interest" description="Disordered" evidence="5">
    <location>
        <begin position="186"/>
        <end position="252"/>
    </location>
</feature>
<evidence type="ECO:0000256" key="3">
    <source>
        <dbReference type="ARBA" id="ARBA00022737"/>
    </source>
</evidence>
<reference evidence="6" key="2">
    <citation type="submission" date="2004-02" db="EMBL/GenBank/DDBJ databases">
        <authorList>
            <consortium name="Genoscope"/>
            <consortium name="Whitehead Institute Centre for Genome Research"/>
        </authorList>
    </citation>
    <scope>NUCLEOTIDE SEQUENCE</scope>
</reference>
<evidence type="ECO:0000256" key="5">
    <source>
        <dbReference type="SAM" id="MobiDB-lite"/>
    </source>
</evidence>